<dbReference type="GO" id="GO:0004519">
    <property type="term" value="F:endonuclease activity"/>
    <property type="evidence" value="ECO:0007669"/>
    <property type="project" value="UniProtKB-KW"/>
</dbReference>
<dbReference type="Proteomes" id="UP001355206">
    <property type="component" value="Unassembled WGS sequence"/>
</dbReference>
<reference evidence="3 4" key="1">
    <citation type="journal article" date="2012" name="Genet. Mol. Biol.">
        <title>Analysis of 16S rRNA and mxaF genes revealing insights into Methylobacterium niche-specific plant association.</title>
        <authorList>
            <person name="Dourado M.N."/>
            <person name="Andreote F.D."/>
            <person name="Dini-Andreote F."/>
            <person name="Conti R."/>
            <person name="Araujo J.M."/>
            <person name="Araujo W.L."/>
        </authorList>
    </citation>
    <scope>NUCLEOTIDE SEQUENCE [LARGE SCALE GENOMIC DNA]</scope>
    <source>
        <strain evidence="3 4">TC3-10</strain>
    </source>
</reference>
<dbReference type="InterPro" id="IPR036691">
    <property type="entry name" value="Endo/exonu/phosph_ase_sf"/>
</dbReference>
<dbReference type="InterPro" id="IPR005135">
    <property type="entry name" value="Endo/exonuclease/phosphatase"/>
</dbReference>
<feature type="transmembrane region" description="Helical" evidence="1">
    <location>
        <begin position="67"/>
        <end position="86"/>
    </location>
</feature>
<organism evidence="3 4">
    <name type="scientific">Methylobacterium oryzae</name>
    <dbReference type="NCBI Taxonomy" id="334852"/>
    <lineage>
        <taxon>Bacteria</taxon>
        <taxon>Pseudomonadati</taxon>
        <taxon>Pseudomonadota</taxon>
        <taxon>Alphaproteobacteria</taxon>
        <taxon>Hyphomicrobiales</taxon>
        <taxon>Methylobacteriaceae</taxon>
        <taxon>Methylobacterium</taxon>
    </lineage>
</organism>
<accession>A0ABU7TYI4</accession>
<gene>
    <name evidence="3" type="ORF">MOTC310_31780</name>
</gene>
<dbReference type="SUPFAM" id="SSF56219">
    <property type="entry name" value="DNase I-like"/>
    <property type="match status" value="1"/>
</dbReference>
<keyword evidence="3" id="KW-0540">Nuclease</keyword>
<evidence type="ECO:0000313" key="4">
    <source>
        <dbReference type="Proteomes" id="UP001355206"/>
    </source>
</evidence>
<keyword evidence="4" id="KW-1185">Reference proteome</keyword>
<dbReference type="Pfam" id="PF03372">
    <property type="entry name" value="Exo_endo_phos"/>
    <property type="match status" value="1"/>
</dbReference>
<keyword evidence="3" id="KW-0378">Hydrolase</keyword>
<evidence type="ECO:0000259" key="2">
    <source>
        <dbReference type="Pfam" id="PF03372"/>
    </source>
</evidence>
<keyword evidence="1" id="KW-1133">Transmembrane helix</keyword>
<evidence type="ECO:0000256" key="1">
    <source>
        <dbReference type="SAM" id="Phobius"/>
    </source>
</evidence>
<evidence type="ECO:0000313" key="3">
    <source>
        <dbReference type="EMBL" id="MEE7494745.1"/>
    </source>
</evidence>
<keyword evidence="1" id="KW-0472">Membrane</keyword>
<feature type="transmembrane region" description="Helical" evidence="1">
    <location>
        <begin position="42"/>
        <end position="60"/>
    </location>
</feature>
<proteinExistence type="predicted"/>
<sequence length="355" mass="38940">MKAVILYALLPLGTVLAAASLISLIPTEWWAVRLLDFPRLPLAAALAAVAVGLLCFLREARRSTAPVLALVVCALVVDVWILWPYLPTRGLRVDECPAERRLSVLVANVQLGNRDARPLIGAVGRERPDLFLAMETDAWWDEALKPVLGSMPHSLQRITGSYYGIHLFSRLTLVNGEIRHLAGQDTPAVVTGVTLRTGEVVDFVGVHPKPPQPWQSASGRDAQLYAAAAFLRDRVEPGVLAGDLNATPWEIAVERMARLSGLIDPRRGYGYVATWNAHSPWMRWPLDHVFHEGGFATVSIERLDAFGSDHFPYLVRLCRRTGEHPKTPPPRDADDVATANAVLSAAGATERLQAR</sequence>
<protein>
    <submittedName>
        <fullName evidence="3">Endonuclease</fullName>
    </submittedName>
</protein>
<feature type="domain" description="Endonuclease/exonuclease/phosphatase" evidence="2">
    <location>
        <begin position="107"/>
        <end position="310"/>
    </location>
</feature>
<dbReference type="RefSeq" id="WP_331304661.1">
    <property type="nucleotide sequence ID" value="NZ_MLCA01000017.1"/>
</dbReference>
<keyword evidence="3" id="KW-0255">Endonuclease</keyword>
<keyword evidence="1" id="KW-0812">Transmembrane</keyword>
<name>A0ABU7TYI4_9HYPH</name>
<comment type="caution">
    <text evidence="3">The sequence shown here is derived from an EMBL/GenBank/DDBJ whole genome shotgun (WGS) entry which is preliminary data.</text>
</comment>
<dbReference type="EMBL" id="MLCA01000017">
    <property type="protein sequence ID" value="MEE7494745.1"/>
    <property type="molecule type" value="Genomic_DNA"/>
</dbReference>
<dbReference type="Gene3D" id="3.60.10.10">
    <property type="entry name" value="Endonuclease/exonuclease/phosphatase"/>
    <property type="match status" value="1"/>
</dbReference>